<feature type="compositionally biased region" description="Basic and acidic residues" evidence="5">
    <location>
        <begin position="724"/>
        <end position="742"/>
    </location>
</feature>
<evidence type="ECO:0000256" key="2">
    <source>
        <dbReference type="ARBA" id="ARBA00022771"/>
    </source>
</evidence>
<dbReference type="Gene3D" id="3.30.40.10">
    <property type="entry name" value="Zinc/RING finger domain, C3HC4 (zinc finger)"/>
    <property type="match status" value="1"/>
</dbReference>
<dbReference type="InterPro" id="IPR013083">
    <property type="entry name" value="Znf_RING/FYVE/PHD"/>
</dbReference>
<feature type="domain" description="Zinc finger PHD-type" evidence="6">
    <location>
        <begin position="286"/>
        <end position="335"/>
    </location>
</feature>
<feature type="region of interest" description="Disordered" evidence="5">
    <location>
        <begin position="390"/>
        <end position="432"/>
    </location>
</feature>
<evidence type="ECO:0000256" key="4">
    <source>
        <dbReference type="SAM" id="Coils"/>
    </source>
</evidence>
<keyword evidence="3" id="KW-0862">Zinc</keyword>
<keyword evidence="1" id="KW-0479">Metal-binding</keyword>
<accession>A0A8S3VIC6</accession>
<comment type="caution">
    <text evidence="7">The sequence shown here is derived from an EMBL/GenBank/DDBJ whole genome shotgun (WGS) entry which is preliminary data.</text>
</comment>
<evidence type="ECO:0000313" key="8">
    <source>
        <dbReference type="Proteomes" id="UP000683360"/>
    </source>
</evidence>
<evidence type="ECO:0000256" key="5">
    <source>
        <dbReference type="SAM" id="MobiDB-lite"/>
    </source>
</evidence>
<dbReference type="InterPro" id="IPR001965">
    <property type="entry name" value="Znf_PHD"/>
</dbReference>
<dbReference type="AlphaFoldDB" id="A0A8S3VIC6"/>
<keyword evidence="2" id="KW-0863">Zinc-finger</keyword>
<reference evidence="7" key="1">
    <citation type="submission" date="2021-03" db="EMBL/GenBank/DDBJ databases">
        <authorList>
            <person name="Bekaert M."/>
        </authorList>
    </citation>
    <scope>NUCLEOTIDE SEQUENCE</scope>
</reference>
<feature type="region of interest" description="Disordered" evidence="5">
    <location>
        <begin position="634"/>
        <end position="656"/>
    </location>
</feature>
<evidence type="ECO:0000256" key="3">
    <source>
        <dbReference type="ARBA" id="ARBA00022833"/>
    </source>
</evidence>
<keyword evidence="8" id="KW-1185">Reference proteome</keyword>
<keyword evidence="4" id="KW-0175">Coiled coil</keyword>
<dbReference type="InterPro" id="IPR019786">
    <property type="entry name" value="Zinc_finger_PHD-type_CS"/>
</dbReference>
<feature type="region of interest" description="Disordered" evidence="5">
    <location>
        <begin position="683"/>
        <end position="764"/>
    </location>
</feature>
<evidence type="ECO:0000256" key="1">
    <source>
        <dbReference type="ARBA" id="ARBA00022723"/>
    </source>
</evidence>
<dbReference type="EMBL" id="CAJPWZ010003329">
    <property type="protein sequence ID" value="CAG2257460.1"/>
    <property type="molecule type" value="Genomic_DNA"/>
</dbReference>
<proteinExistence type="predicted"/>
<dbReference type="InterPro" id="IPR011011">
    <property type="entry name" value="Znf_FYVE_PHD"/>
</dbReference>
<dbReference type="Proteomes" id="UP000683360">
    <property type="component" value="Unassembled WGS sequence"/>
</dbReference>
<organism evidence="7 8">
    <name type="scientific">Mytilus edulis</name>
    <name type="common">Blue mussel</name>
    <dbReference type="NCBI Taxonomy" id="6550"/>
    <lineage>
        <taxon>Eukaryota</taxon>
        <taxon>Metazoa</taxon>
        <taxon>Spiralia</taxon>
        <taxon>Lophotrochozoa</taxon>
        <taxon>Mollusca</taxon>
        <taxon>Bivalvia</taxon>
        <taxon>Autobranchia</taxon>
        <taxon>Pteriomorphia</taxon>
        <taxon>Mytilida</taxon>
        <taxon>Mytiloidea</taxon>
        <taxon>Mytilidae</taxon>
        <taxon>Mytilinae</taxon>
        <taxon>Mytilus</taxon>
    </lineage>
</organism>
<feature type="compositionally biased region" description="Polar residues" evidence="5">
    <location>
        <begin position="404"/>
        <end position="416"/>
    </location>
</feature>
<feature type="compositionally biased region" description="Polar residues" evidence="5">
    <location>
        <begin position="697"/>
        <end position="723"/>
    </location>
</feature>
<dbReference type="PROSITE" id="PS01359">
    <property type="entry name" value="ZF_PHD_1"/>
    <property type="match status" value="1"/>
</dbReference>
<protein>
    <recommendedName>
        <fullName evidence="6">Zinc finger PHD-type domain-containing protein</fullName>
    </recommendedName>
</protein>
<dbReference type="SMART" id="SM00249">
    <property type="entry name" value="PHD"/>
    <property type="match status" value="1"/>
</dbReference>
<dbReference type="GO" id="GO:0008270">
    <property type="term" value="F:zinc ion binding"/>
    <property type="evidence" value="ECO:0007669"/>
    <property type="project" value="UniProtKB-KW"/>
</dbReference>
<name>A0A8S3VIC6_MYTED</name>
<dbReference type="SUPFAM" id="SSF57903">
    <property type="entry name" value="FYVE/PHD zinc finger"/>
    <property type="match status" value="1"/>
</dbReference>
<sequence>MEINKVARPSRLRNPPVIYTPSSIYQGKSQQMSYNLNARKALDKKMDAAERELEIEITLKAGTLVITCNAGTYEALKHAIYKYYSESKELSYKLHTKTSKANIGSSSNQIMTVEESLSIKFKNTTKSKRQLYRINMFNTTCKIDANGYMLQDFISKDLHTICEDFKADKSYKNINMQIKNICLTAKEQLDKANGLNNNGKTVDKGTIKSADTAVHTTTTCEINPNQYNLLKNRPNHNDNTLQQMAIEEISTCSREGEESTNPKIQNDKILAIDENRETSKTEENSECQGCEQPITNTSAIECSACKLWFHTSCEGLTEYHMENHVYDSFTCSFCKTLDLTIPFEDRPYQEETLPKQIMNSTHIEVSNEQPNLTTPQTNIHKENKLEGGITNRSEHQEDEVPTAPQISRNSEQSNTAPLIDDAKTKPKRAKKRDTEQIIELQLAESKAKISNLEELNKEYRTTIDMLSVKLGIPSPVGYSNTHPTMTHATSISALESKMEHQIEKLRVDFQHQMQIMSLELKHTSEINELKLKLQLKETECNNIMQNSSLGANINTNTIPSNNWYGFSMRNTQQTNPPPNWYGMPGHTTHATYQPTPPPVYQHMRPQVVINPYGRQPYQAMPATNLQHPSIPSFIQRSHHPQHTGNSHIHNQRHKAMHEQIPTQMNNKSTKQQQKVINTLEKPLQEQTKAQDKPPYKPTQTDNSTDIGIPTTANEPNQHSTTTINREKQKEKQTQETNKHSTEQHFLGVGRASTVDWITKTPTSQ</sequence>
<gene>
    <name evidence="7" type="ORF">MEDL_68726</name>
</gene>
<evidence type="ECO:0000259" key="6">
    <source>
        <dbReference type="SMART" id="SM00249"/>
    </source>
</evidence>
<feature type="coiled-coil region" evidence="4">
    <location>
        <begin position="435"/>
        <end position="469"/>
    </location>
</feature>
<evidence type="ECO:0000313" key="7">
    <source>
        <dbReference type="EMBL" id="CAG2257460.1"/>
    </source>
</evidence>